<feature type="compositionally biased region" description="Basic and acidic residues" evidence="1">
    <location>
        <begin position="46"/>
        <end position="64"/>
    </location>
</feature>
<dbReference type="OrthoDB" id="7398962at2"/>
<dbReference type="InterPro" id="IPR018759">
    <property type="entry name" value="BBP2_2"/>
</dbReference>
<dbReference type="AlphaFoldDB" id="A0A371X6Z7"/>
<dbReference type="RefSeq" id="WP_116681898.1">
    <property type="nucleotide sequence ID" value="NZ_QURL01000002.1"/>
</dbReference>
<evidence type="ECO:0000256" key="1">
    <source>
        <dbReference type="SAM" id="MobiDB-lite"/>
    </source>
</evidence>
<dbReference type="Proteomes" id="UP000264310">
    <property type="component" value="Unassembled WGS sequence"/>
</dbReference>
<reference evidence="2 3" key="1">
    <citation type="submission" date="2018-08" db="EMBL/GenBank/DDBJ databases">
        <title>Fulvimarina sp. 85, whole genome shotgun sequence.</title>
        <authorList>
            <person name="Tuo L."/>
        </authorList>
    </citation>
    <scope>NUCLEOTIDE SEQUENCE [LARGE SCALE GENOMIC DNA]</scope>
    <source>
        <strain evidence="2 3">85</strain>
    </source>
</reference>
<dbReference type="Pfam" id="PF10082">
    <property type="entry name" value="BBP2_2"/>
    <property type="match status" value="1"/>
</dbReference>
<keyword evidence="3" id="KW-1185">Reference proteome</keyword>
<gene>
    <name evidence="2" type="ORF">DYI37_03800</name>
</gene>
<sequence length="613" mass="64078">MAAYRPSSGPILPRSLLAATVLGGALLAGAPVHGQDAPRSPIGQDRLTDDRPLTERPSLTDDLRLNATSGDALAPFGRTGSLASGEIGDRDIRDGGLATTARSPIETDAEANEEDDGADREDESAATGFDIFAGPSSQPAPNRAPTASASDPASPEQAGEAEPRTVEASQSLPGGRDPLATGAVAPLPGDAAGPAARQNPRAQTFANAPLLPGISGEALPVDSLLRTVSPAQAIERIVRPAEADPFAPVGLRAGSVLIYPELTQRLGLSSNLEREAGGKGGAFSETSLEMRALTDWARHGAELNARLTYRRNFAGREKDDPEAAVDGRIDLDLGALTSATLRGALSYRRENELDPVVDVGGATRPEILTSSLGGEISHEFGLGTLTGGATLAREHYLSNAPGIPDLSYTTATANLRAGYDLSPALSPFVEGSLGKRIFDDENRIGGDATISSIRTGLAVDIAQKLRGEVGLGYAWNAPESGETSSAPTIDANLTWSPRRGTDIVLAARTAFSPEAGGGSSIDYETSIALLHAVNNHLDLNGSVRAIVETADDLPAVSFQGSDPFGLAAEAGFTYWINRSLSLVGLYEYERRYEALDENDWSANTVSLGVRMRR</sequence>
<protein>
    <recommendedName>
        <fullName evidence="4">Outer membrane beta-barrel protein</fullName>
    </recommendedName>
</protein>
<evidence type="ECO:0000313" key="2">
    <source>
        <dbReference type="EMBL" id="RFC65000.1"/>
    </source>
</evidence>
<name>A0A371X6Z7_9HYPH</name>
<feature type="compositionally biased region" description="Acidic residues" evidence="1">
    <location>
        <begin position="107"/>
        <end position="124"/>
    </location>
</feature>
<organism evidence="2 3">
    <name type="scientific">Fulvimarina endophytica</name>
    <dbReference type="NCBI Taxonomy" id="2293836"/>
    <lineage>
        <taxon>Bacteria</taxon>
        <taxon>Pseudomonadati</taxon>
        <taxon>Pseudomonadota</taxon>
        <taxon>Alphaproteobacteria</taxon>
        <taxon>Hyphomicrobiales</taxon>
        <taxon>Aurantimonadaceae</taxon>
        <taxon>Fulvimarina</taxon>
    </lineage>
</organism>
<accession>A0A371X6Z7</accession>
<evidence type="ECO:0000313" key="3">
    <source>
        <dbReference type="Proteomes" id="UP000264310"/>
    </source>
</evidence>
<comment type="caution">
    <text evidence="2">The sequence shown here is derived from an EMBL/GenBank/DDBJ whole genome shotgun (WGS) entry which is preliminary data.</text>
</comment>
<proteinExistence type="predicted"/>
<feature type="region of interest" description="Disordered" evidence="1">
    <location>
        <begin position="30"/>
        <end position="199"/>
    </location>
</feature>
<dbReference type="EMBL" id="QURL01000002">
    <property type="protein sequence ID" value="RFC65000.1"/>
    <property type="molecule type" value="Genomic_DNA"/>
</dbReference>
<evidence type="ECO:0008006" key="4">
    <source>
        <dbReference type="Google" id="ProtNLM"/>
    </source>
</evidence>
<feature type="compositionally biased region" description="Low complexity" evidence="1">
    <location>
        <begin position="182"/>
        <end position="196"/>
    </location>
</feature>
<feature type="compositionally biased region" description="Low complexity" evidence="1">
    <location>
        <begin position="144"/>
        <end position="155"/>
    </location>
</feature>